<dbReference type="RefSeq" id="WP_015949503.1">
    <property type="nucleotide sequence ID" value="NC_011768.1"/>
</dbReference>
<accession>B8FD33</accession>
<dbReference type="Gene3D" id="3.40.50.300">
    <property type="entry name" value="P-loop containing nucleotide triphosphate hydrolases"/>
    <property type="match status" value="1"/>
</dbReference>
<name>B8FD33_DESAL</name>
<dbReference type="Proteomes" id="UP000000739">
    <property type="component" value="Chromosome"/>
</dbReference>
<dbReference type="Pfam" id="PF13481">
    <property type="entry name" value="AAA_25"/>
    <property type="match status" value="1"/>
</dbReference>
<keyword evidence="2" id="KW-1185">Reference proteome</keyword>
<dbReference type="KEGG" id="dal:Dalk_4787"/>
<protein>
    <submittedName>
        <fullName evidence="1">RecA-family ATPase-like protein</fullName>
    </submittedName>
</protein>
<reference evidence="1 2" key="1">
    <citation type="journal article" date="2012" name="Environ. Microbiol.">
        <title>The genome sequence of Desulfatibacillum alkenivorans AK-01: a blueprint for anaerobic alkane oxidation.</title>
        <authorList>
            <person name="Callaghan A.V."/>
            <person name="Morris B.E."/>
            <person name="Pereira I.A."/>
            <person name="McInerney M.J."/>
            <person name="Austin R.N."/>
            <person name="Groves J.T."/>
            <person name="Kukor J.J."/>
            <person name="Suflita J.M."/>
            <person name="Young L.Y."/>
            <person name="Zylstra G.J."/>
            <person name="Wawrik B."/>
        </authorList>
    </citation>
    <scope>NUCLEOTIDE SEQUENCE [LARGE SCALE GENOMIC DNA]</scope>
    <source>
        <strain evidence="1 2">AK-01</strain>
    </source>
</reference>
<sequence length="464" mass="52452">MKDFKDAKLKKKDVNLGELMREASRDAKLKKKDVNLGELMREASRDAKLKKKDVNLGELMREASRDAKLKKKEHYIENRVHGQEQFVEQEEEKEFPPLAPNLTSVSDNLIGEPQPVEGLLMCGRDVFLPKGILCALMATGGTGKSFFLLLLCHGMASGKGLGPLKPPRPMNVLYLAGEDPQQELERRLWCIGHGTFPKGLYAHSVAGKSGPLMKLQDGNPIPTRWFDWLDKTITAHPELDLLVIDPKSRFYGLNENDNDQATQWVSALEWLLEKHKGLTILFAHHTSKQSANDHTQHAGRGASAIVDGIRWAASMTSMNNRIAKEYNVDDPNSYVEFTVTKSNYAPKPNTRLFWKRGHGGVLEYTDIETIHWDNITRVLLVILADDGGEYSRRELCREKKCDSIMSALKDEFDNFNRRRETDTVVNHAIKEGWLEERQVATGKRPKKVLCLTGKGKALVIRENS</sequence>
<evidence type="ECO:0000313" key="1">
    <source>
        <dbReference type="EMBL" id="ACL06464.1"/>
    </source>
</evidence>
<dbReference type="SUPFAM" id="SSF52540">
    <property type="entry name" value="P-loop containing nucleoside triphosphate hydrolases"/>
    <property type="match status" value="1"/>
</dbReference>
<dbReference type="EMBL" id="CP001322">
    <property type="protein sequence ID" value="ACL06464.1"/>
    <property type="molecule type" value="Genomic_DNA"/>
</dbReference>
<dbReference type="HOGENOM" id="CLU_588918_0_0_7"/>
<gene>
    <name evidence="1" type="ordered locus">Dalk_4787</name>
</gene>
<evidence type="ECO:0000313" key="2">
    <source>
        <dbReference type="Proteomes" id="UP000000739"/>
    </source>
</evidence>
<dbReference type="eggNOG" id="COG3598">
    <property type="taxonomic scope" value="Bacteria"/>
</dbReference>
<dbReference type="AlphaFoldDB" id="B8FD33"/>
<organism evidence="1 2">
    <name type="scientific">Desulfatibacillum aliphaticivorans</name>
    <dbReference type="NCBI Taxonomy" id="218208"/>
    <lineage>
        <taxon>Bacteria</taxon>
        <taxon>Pseudomonadati</taxon>
        <taxon>Thermodesulfobacteriota</taxon>
        <taxon>Desulfobacteria</taxon>
        <taxon>Desulfobacterales</taxon>
        <taxon>Desulfatibacillaceae</taxon>
        <taxon>Desulfatibacillum</taxon>
    </lineage>
</organism>
<proteinExistence type="predicted"/>
<dbReference type="InterPro" id="IPR027417">
    <property type="entry name" value="P-loop_NTPase"/>
</dbReference>